<comment type="function">
    <text evidence="6">Component of the mitochondrial ribosome (mitoribosome), a dedicated translation machinery responsible for the synthesis of mitochondrial genome-encoded proteins, including at least some of the essential transmembrane subunits of the mitochondrial respiratory chain. The mitoribosomes are attached to the mitochondrial inner membrane and translation products are cotranslationally integrated into the membrane.</text>
</comment>
<proteinExistence type="inferred from homology"/>
<evidence type="ECO:0000313" key="8">
    <source>
        <dbReference type="EMBL" id="KAH3659899.1"/>
    </source>
</evidence>
<organism evidence="8 9">
    <name type="scientific">Ogataea polymorpha</name>
    <dbReference type="NCBI Taxonomy" id="460523"/>
    <lineage>
        <taxon>Eukaryota</taxon>
        <taxon>Fungi</taxon>
        <taxon>Dikarya</taxon>
        <taxon>Ascomycota</taxon>
        <taxon>Saccharomycotina</taxon>
        <taxon>Pichiomycetes</taxon>
        <taxon>Pichiales</taxon>
        <taxon>Pichiaceae</taxon>
        <taxon>Ogataea</taxon>
    </lineage>
</organism>
<keyword evidence="9" id="KW-1185">Reference proteome</keyword>
<evidence type="ECO:0000256" key="5">
    <source>
        <dbReference type="ARBA" id="ARBA00023274"/>
    </source>
</evidence>
<comment type="similarity">
    <text evidence="2">Belongs to the universal ribosomal protein uS11 family.</text>
</comment>
<dbReference type="GO" id="GO:0005840">
    <property type="term" value="C:ribosome"/>
    <property type="evidence" value="ECO:0007669"/>
    <property type="project" value="UniProtKB-KW"/>
</dbReference>
<dbReference type="InterPro" id="IPR001971">
    <property type="entry name" value="Ribosomal_uS11"/>
</dbReference>
<dbReference type="Proteomes" id="UP000788993">
    <property type="component" value="Unassembled WGS sequence"/>
</dbReference>
<gene>
    <name evidence="8" type="ORF">OGATHE_005944</name>
</gene>
<dbReference type="GO" id="GO:0003735">
    <property type="term" value="F:structural constituent of ribosome"/>
    <property type="evidence" value="ECO:0007669"/>
    <property type="project" value="InterPro"/>
</dbReference>
<dbReference type="EMBL" id="JAEUBD010001504">
    <property type="protein sequence ID" value="KAH3659899.1"/>
    <property type="molecule type" value="Genomic_DNA"/>
</dbReference>
<keyword evidence="5" id="KW-0687">Ribonucleoprotein</keyword>
<evidence type="ECO:0000256" key="2">
    <source>
        <dbReference type="ARBA" id="ARBA00006194"/>
    </source>
</evidence>
<accession>A0A9P8SZA7</accession>
<evidence type="ECO:0000313" key="9">
    <source>
        <dbReference type="Proteomes" id="UP000788993"/>
    </source>
</evidence>
<evidence type="ECO:0000256" key="1">
    <source>
        <dbReference type="ARBA" id="ARBA00004173"/>
    </source>
</evidence>
<dbReference type="GO" id="GO:0005739">
    <property type="term" value="C:mitochondrion"/>
    <property type="evidence" value="ECO:0007669"/>
    <property type="project" value="UniProtKB-SubCell"/>
</dbReference>
<dbReference type="FunFam" id="3.30.420.80:FF:000011">
    <property type="entry name" value="37S ribosomal protein S18, mitochondrial"/>
    <property type="match status" value="1"/>
</dbReference>
<evidence type="ECO:0000256" key="7">
    <source>
        <dbReference type="ARBA" id="ARBA00070326"/>
    </source>
</evidence>
<dbReference type="GO" id="GO:1990904">
    <property type="term" value="C:ribonucleoprotein complex"/>
    <property type="evidence" value="ECO:0007669"/>
    <property type="project" value="UniProtKB-KW"/>
</dbReference>
<dbReference type="AlphaFoldDB" id="A0A9P8SZA7"/>
<keyword evidence="3" id="KW-0689">Ribosomal protein</keyword>
<reference evidence="8" key="1">
    <citation type="journal article" date="2021" name="Open Biol.">
        <title>Shared evolutionary footprints suggest mitochondrial oxidative damage underlies multiple complex I losses in fungi.</title>
        <authorList>
            <person name="Schikora-Tamarit M.A."/>
            <person name="Marcet-Houben M."/>
            <person name="Nosek J."/>
            <person name="Gabaldon T."/>
        </authorList>
    </citation>
    <scope>NUCLEOTIDE SEQUENCE</scope>
    <source>
        <strain evidence="8">NCAIM Y.01608</strain>
    </source>
</reference>
<keyword evidence="4" id="KW-0496">Mitochondrion</keyword>
<dbReference type="InterPro" id="IPR036967">
    <property type="entry name" value="Ribosomal_uS11_sf"/>
</dbReference>
<evidence type="ECO:0000256" key="4">
    <source>
        <dbReference type="ARBA" id="ARBA00023128"/>
    </source>
</evidence>
<reference evidence="8" key="2">
    <citation type="submission" date="2021-01" db="EMBL/GenBank/DDBJ databases">
        <authorList>
            <person name="Schikora-Tamarit M.A."/>
        </authorList>
    </citation>
    <scope>NUCLEOTIDE SEQUENCE</scope>
    <source>
        <strain evidence="8">NCAIM Y.01608</strain>
    </source>
</reference>
<name>A0A9P8SZA7_9ASCO</name>
<evidence type="ECO:0000256" key="3">
    <source>
        <dbReference type="ARBA" id="ARBA00022980"/>
    </source>
</evidence>
<dbReference type="HAMAP" id="MF_01310">
    <property type="entry name" value="Ribosomal_uS11"/>
    <property type="match status" value="1"/>
</dbReference>
<dbReference type="Gene3D" id="3.30.420.80">
    <property type="entry name" value="Ribosomal protein S11"/>
    <property type="match status" value="1"/>
</dbReference>
<dbReference type="SUPFAM" id="SSF53137">
    <property type="entry name" value="Translational machinery components"/>
    <property type="match status" value="1"/>
</dbReference>
<comment type="subcellular location">
    <subcellularLocation>
        <location evidence="1">Mitochondrion</location>
    </subcellularLocation>
</comment>
<evidence type="ECO:0000256" key="6">
    <source>
        <dbReference type="ARBA" id="ARBA00037226"/>
    </source>
</evidence>
<comment type="caution">
    <text evidence="8">The sequence shown here is derived from an EMBL/GenBank/DDBJ whole genome shotgun (WGS) entry which is preliminary data.</text>
</comment>
<dbReference type="GO" id="GO:0006412">
    <property type="term" value="P:translation"/>
    <property type="evidence" value="ECO:0007669"/>
    <property type="project" value="InterPro"/>
</dbReference>
<sequence length="202" mass="23064">MIRVLNRVGLTRSFGTFRSLRQERSSASTLGSILNEQKTEGDTQVARKKAPQMKLVKFVLHGLFRKNNSHLTLTKVEYDKNFEQNNPQLSFNEKVLYYLTLPEKTVYTLNTGSIGFRGAQRGEYEAAYQLSSAFFRTIRERKYFKGDVNLEVVVKDFGKGRRAFFDALKGKEGLGVREHVCKLTDMTPIKFGGVQGPTPRRL</sequence>
<protein>
    <recommendedName>
        <fullName evidence="7">Small ribosomal subunit protein uS11m</fullName>
    </recommendedName>
</protein>